<dbReference type="InterPro" id="IPR029058">
    <property type="entry name" value="AB_hydrolase_fold"/>
</dbReference>
<evidence type="ECO:0000256" key="6">
    <source>
        <dbReference type="RuleBase" id="RU361235"/>
    </source>
</evidence>
<sequence length="572" mass="64178">MIILGVLAVLIVPRGILGQTIEEGETPNIRPTVTTPLGQIEGDIGFTVNLHPYIKFEGVPYAKPPVGELRFEEPQDVEPWVGTWEAKTITQCMTYDHFTKDHLNNYLVQGDEDCLYVNIYTHSISAEANLDVLVHIHGGAFMFGKGANYGPDIIMERDIVYVNFNYRLGALGFLSTEDDVLPGNLGLRDQIKALQWIKENIHYFGGNPNSVTIHGLSAGGASVHLHYLMPQSKGLFKNGISQSGCALNPWVLVENIGEKTAKIANLVGCPAGNSKETKECLKSKPAKQIVESVKEFQPFLYNPFSPLGVVVDGQWAKNPLLSDHPYNLLKQGKVLDLPWIISYTSAEGLYPAAEFWSEDQHLIDIDTKWNDIMPFVLHYNDSVDPELRDQVSQEIRKEYLGEKPVNRETYSALVDAVGDRLFVADTETCARLQNAATTSNIYSYKFNYRGATSKSTKLANTDSSINIGVCHADDTIYVCSFKGLDTQSTESDRKMSELFKNMFESFMLSGEPNITLWKPLSKSLDEFCHLKINSPDDLEMEYLPEIGQRSFWDNLPFNENHQFAKIVVREEL</sequence>
<dbReference type="PROSITE" id="PS00122">
    <property type="entry name" value="CARBOXYLESTERASE_B_1"/>
    <property type="match status" value="1"/>
</dbReference>
<dbReference type="Pfam" id="PF00135">
    <property type="entry name" value="COesterase"/>
    <property type="match status" value="1"/>
</dbReference>
<dbReference type="PANTHER" id="PTHR43142">
    <property type="entry name" value="CARBOXYLIC ESTER HYDROLASE"/>
    <property type="match status" value="1"/>
</dbReference>
<keyword evidence="4" id="KW-1015">Disulfide bond</keyword>
<name>A0A9P0DMV7_9CUCU</name>
<keyword evidence="3 6" id="KW-0378">Hydrolase</keyword>
<dbReference type="Proteomes" id="UP001152799">
    <property type="component" value="Chromosome 8"/>
</dbReference>
<evidence type="ECO:0000313" key="8">
    <source>
        <dbReference type="EMBL" id="CAH1134589.1"/>
    </source>
</evidence>
<dbReference type="GO" id="GO:0052689">
    <property type="term" value="F:carboxylic ester hydrolase activity"/>
    <property type="evidence" value="ECO:0007669"/>
    <property type="project" value="UniProtKB-KW"/>
</dbReference>
<dbReference type="OrthoDB" id="6846267at2759"/>
<evidence type="ECO:0000259" key="7">
    <source>
        <dbReference type="Pfam" id="PF00135"/>
    </source>
</evidence>
<evidence type="ECO:0000256" key="5">
    <source>
        <dbReference type="ARBA" id="ARBA00023180"/>
    </source>
</evidence>
<accession>A0A9P0DMV7</accession>
<dbReference type="PANTHER" id="PTHR43142:SF1">
    <property type="entry name" value="CARBOXYLIC ESTER HYDROLASE"/>
    <property type="match status" value="1"/>
</dbReference>
<comment type="similarity">
    <text evidence="1 6">Belongs to the type-B carboxylesterase/lipase family.</text>
</comment>
<evidence type="ECO:0000256" key="3">
    <source>
        <dbReference type="ARBA" id="ARBA00022801"/>
    </source>
</evidence>
<organism evidence="8 9">
    <name type="scientific">Ceutorhynchus assimilis</name>
    <name type="common">cabbage seed weevil</name>
    <dbReference type="NCBI Taxonomy" id="467358"/>
    <lineage>
        <taxon>Eukaryota</taxon>
        <taxon>Metazoa</taxon>
        <taxon>Ecdysozoa</taxon>
        <taxon>Arthropoda</taxon>
        <taxon>Hexapoda</taxon>
        <taxon>Insecta</taxon>
        <taxon>Pterygota</taxon>
        <taxon>Neoptera</taxon>
        <taxon>Endopterygota</taxon>
        <taxon>Coleoptera</taxon>
        <taxon>Polyphaga</taxon>
        <taxon>Cucujiformia</taxon>
        <taxon>Curculionidae</taxon>
        <taxon>Ceutorhynchinae</taxon>
        <taxon>Ceutorhynchus</taxon>
    </lineage>
</organism>
<dbReference type="InterPro" id="IPR002018">
    <property type="entry name" value="CarbesteraseB"/>
</dbReference>
<feature type="signal peptide" evidence="6">
    <location>
        <begin position="1"/>
        <end position="18"/>
    </location>
</feature>
<protein>
    <recommendedName>
        <fullName evidence="6">Carboxylic ester hydrolase</fullName>
        <ecNumber evidence="6">3.1.1.-</ecNumber>
    </recommendedName>
</protein>
<feature type="chain" id="PRO_5040538765" description="Carboxylic ester hydrolase" evidence="6">
    <location>
        <begin position="19"/>
        <end position="572"/>
    </location>
</feature>
<keyword evidence="5" id="KW-0325">Glycoprotein</keyword>
<dbReference type="SUPFAM" id="SSF53474">
    <property type="entry name" value="alpha/beta-Hydrolases"/>
    <property type="match status" value="1"/>
</dbReference>
<dbReference type="AlphaFoldDB" id="A0A9P0DMV7"/>
<dbReference type="Gene3D" id="3.40.50.1820">
    <property type="entry name" value="alpha/beta hydrolase"/>
    <property type="match status" value="1"/>
</dbReference>
<dbReference type="EC" id="3.1.1.-" evidence="6"/>
<dbReference type="InterPro" id="IPR019826">
    <property type="entry name" value="Carboxylesterase_B_AS"/>
</dbReference>
<dbReference type="EMBL" id="OU892284">
    <property type="protein sequence ID" value="CAH1134589.1"/>
    <property type="molecule type" value="Genomic_DNA"/>
</dbReference>
<proteinExistence type="inferred from homology"/>
<keyword evidence="6" id="KW-0732">Signal</keyword>
<evidence type="ECO:0000313" key="9">
    <source>
        <dbReference type="Proteomes" id="UP001152799"/>
    </source>
</evidence>
<evidence type="ECO:0000256" key="4">
    <source>
        <dbReference type="ARBA" id="ARBA00023157"/>
    </source>
</evidence>
<keyword evidence="9" id="KW-1185">Reference proteome</keyword>
<reference evidence="8" key="1">
    <citation type="submission" date="2022-01" db="EMBL/GenBank/DDBJ databases">
        <authorList>
            <person name="King R."/>
        </authorList>
    </citation>
    <scope>NUCLEOTIDE SEQUENCE</scope>
</reference>
<dbReference type="CDD" id="cd00312">
    <property type="entry name" value="Esterase_lipase"/>
    <property type="match status" value="1"/>
</dbReference>
<feature type="domain" description="Carboxylesterase type B" evidence="7">
    <location>
        <begin position="31"/>
        <end position="533"/>
    </location>
</feature>
<keyword evidence="2" id="KW-0719">Serine esterase</keyword>
<evidence type="ECO:0000256" key="1">
    <source>
        <dbReference type="ARBA" id="ARBA00005964"/>
    </source>
</evidence>
<evidence type="ECO:0000256" key="2">
    <source>
        <dbReference type="ARBA" id="ARBA00022487"/>
    </source>
</evidence>
<gene>
    <name evidence="8" type="ORF">CEUTPL_LOCUS12987</name>
</gene>